<gene>
    <name evidence="1" type="ORF">L484_017299</name>
</gene>
<organism evidence="1 2">
    <name type="scientific">Morus notabilis</name>
    <dbReference type="NCBI Taxonomy" id="981085"/>
    <lineage>
        <taxon>Eukaryota</taxon>
        <taxon>Viridiplantae</taxon>
        <taxon>Streptophyta</taxon>
        <taxon>Embryophyta</taxon>
        <taxon>Tracheophyta</taxon>
        <taxon>Spermatophyta</taxon>
        <taxon>Magnoliopsida</taxon>
        <taxon>eudicotyledons</taxon>
        <taxon>Gunneridae</taxon>
        <taxon>Pentapetalae</taxon>
        <taxon>rosids</taxon>
        <taxon>fabids</taxon>
        <taxon>Rosales</taxon>
        <taxon>Moraceae</taxon>
        <taxon>Moreae</taxon>
        <taxon>Morus</taxon>
    </lineage>
</organism>
<proteinExistence type="predicted"/>
<name>W9S0U0_9ROSA</name>
<keyword evidence="2" id="KW-1185">Reference proteome</keyword>
<accession>W9S0U0</accession>
<dbReference type="AlphaFoldDB" id="W9S0U0"/>
<reference evidence="2" key="1">
    <citation type="submission" date="2013-01" db="EMBL/GenBank/DDBJ databases">
        <title>Draft Genome Sequence of a Mulberry Tree, Morus notabilis C.K. Schneid.</title>
        <authorList>
            <person name="He N."/>
            <person name="Zhao S."/>
        </authorList>
    </citation>
    <scope>NUCLEOTIDE SEQUENCE</scope>
</reference>
<protein>
    <submittedName>
        <fullName evidence="1">Uncharacterized protein</fullName>
    </submittedName>
</protein>
<dbReference type="Proteomes" id="UP000030645">
    <property type="component" value="Unassembled WGS sequence"/>
</dbReference>
<evidence type="ECO:0000313" key="2">
    <source>
        <dbReference type="Proteomes" id="UP000030645"/>
    </source>
</evidence>
<sequence>MGLCQNTGLDAPLAGTYKLTIAMAVSSSLSLAEAISLLETQMDSRRLLTMSRSRD</sequence>
<dbReference type="EMBL" id="KE345571">
    <property type="protein sequence ID" value="EXC06833.1"/>
    <property type="molecule type" value="Genomic_DNA"/>
</dbReference>
<evidence type="ECO:0000313" key="1">
    <source>
        <dbReference type="EMBL" id="EXC06833.1"/>
    </source>
</evidence>